<dbReference type="InterPro" id="IPR048147">
    <property type="entry name" value="CBO0543-like"/>
</dbReference>
<keyword evidence="1" id="KW-0472">Membrane</keyword>
<dbReference type="NCBIfam" id="NF041644">
    <property type="entry name" value="CBO0543_fam"/>
    <property type="match status" value="1"/>
</dbReference>
<reference evidence="2 3" key="1">
    <citation type="submission" date="2023-03" db="EMBL/GenBank/DDBJ databases">
        <title>Bacillus Genome Sequencing.</title>
        <authorList>
            <person name="Dunlap C."/>
        </authorList>
    </citation>
    <scope>NUCLEOTIDE SEQUENCE [LARGE SCALE GENOMIC DNA]</scope>
    <source>
        <strain evidence="2 3">B-14544</strain>
    </source>
</reference>
<gene>
    <name evidence="2" type="ORF">P4447_16805</name>
</gene>
<evidence type="ECO:0000256" key="1">
    <source>
        <dbReference type="SAM" id="Phobius"/>
    </source>
</evidence>
<keyword evidence="1" id="KW-0812">Transmembrane</keyword>
<protein>
    <submittedName>
        <fullName evidence="2">Uncharacterized protein</fullName>
    </submittedName>
</protein>
<dbReference type="Proteomes" id="UP001330749">
    <property type="component" value="Unassembled WGS sequence"/>
</dbReference>
<name>A0ABU6ND20_9BACI</name>
<evidence type="ECO:0000313" key="3">
    <source>
        <dbReference type="Proteomes" id="UP001330749"/>
    </source>
</evidence>
<feature type="transmembrane region" description="Helical" evidence="1">
    <location>
        <begin position="123"/>
        <end position="142"/>
    </location>
</feature>
<keyword evidence="1" id="KW-1133">Transmembrane helix</keyword>
<dbReference type="RefSeq" id="WP_327969202.1">
    <property type="nucleotide sequence ID" value="NZ_JARMQG010000263.1"/>
</dbReference>
<evidence type="ECO:0000313" key="2">
    <source>
        <dbReference type="EMBL" id="MED3564084.1"/>
    </source>
</evidence>
<sequence length="153" mass="17909">MNTAKHLNGSSLPPLRKKRFPYWTKTYLPAMLLGSLLGTYLDLYFVEKQIYSFPKRPFPENFSINIAFTLVVLPTFILIFLYLMKQVNGWGRAGIILFLSLLMPIMEKLLEILGMFAHSDEWSHLYTAGSYFLFLTIVYGFFQWMENKNKSQD</sequence>
<proteinExistence type="predicted"/>
<feature type="transmembrane region" description="Helical" evidence="1">
    <location>
        <begin position="66"/>
        <end position="83"/>
    </location>
</feature>
<feature type="transmembrane region" description="Helical" evidence="1">
    <location>
        <begin position="26"/>
        <end position="46"/>
    </location>
</feature>
<comment type="caution">
    <text evidence="2">The sequence shown here is derived from an EMBL/GenBank/DDBJ whole genome shotgun (WGS) entry which is preliminary data.</text>
</comment>
<keyword evidence="3" id="KW-1185">Reference proteome</keyword>
<feature type="transmembrane region" description="Helical" evidence="1">
    <location>
        <begin position="95"/>
        <end position="117"/>
    </location>
</feature>
<dbReference type="EMBL" id="JARMQG010000263">
    <property type="protein sequence ID" value="MED3564084.1"/>
    <property type="molecule type" value="Genomic_DNA"/>
</dbReference>
<organism evidence="2 3">
    <name type="scientific">Bacillus xiapuensis</name>
    <dbReference type="NCBI Taxonomy" id="2014075"/>
    <lineage>
        <taxon>Bacteria</taxon>
        <taxon>Bacillati</taxon>
        <taxon>Bacillota</taxon>
        <taxon>Bacilli</taxon>
        <taxon>Bacillales</taxon>
        <taxon>Bacillaceae</taxon>
        <taxon>Bacillus</taxon>
    </lineage>
</organism>
<accession>A0ABU6ND20</accession>